<comment type="caution">
    <text evidence="2">The sequence shown here is derived from an EMBL/GenBank/DDBJ whole genome shotgun (WGS) entry which is preliminary data.</text>
</comment>
<name>A0AAV1Z043_9ARAC</name>
<dbReference type="PRINTS" id="PR02051">
    <property type="entry name" value="PROTEINF175"/>
</dbReference>
<dbReference type="EMBL" id="CAXIEN010000009">
    <property type="protein sequence ID" value="CAL1263616.1"/>
    <property type="molecule type" value="Genomic_DNA"/>
</dbReference>
<dbReference type="GO" id="GO:0090307">
    <property type="term" value="P:mitotic spindle assembly"/>
    <property type="evidence" value="ECO:0007669"/>
    <property type="project" value="TreeGrafter"/>
</dbReference>
<proteinExistence type="predicted"/>
<evidence type="ECO:0000313" key="2">
    <source>
        <dbReference type="EMBL" id="CAL1263616.1"/>
    </source>
</evidence>
<dbReference type="GO" id="GO:0008608">
    <property type="term" value="P:attachment of spindle microtubules to kinetochore"/>
    <property type="evidence" value="ECO:0007669"/>
    <property type="project" value="TreeGrafter"/>
</dbReference>
<dbReference type="GO" id="GO:0031593">
    <property type="term" value="F:polyubiquitin modification-dependent protein binding"/>
    <property type="evidence" value="ECO:0007669"/>
    <property type="project" value="TreeGrafter"/>
</dbReference>
<dbReference type="GO" id="GO:0008017">
    <property type="term" value="F:microtubule binding"/>
    <property type="evidence" value="ECO:0007669"/>
    <property type="project" value="TreeGrafter"/>
</dbReference>
<dbReference type="InterPro" id="IPR023238">
    <property type="entry name" value="FAM175"/>
</dbReference>
<dbReference type="PANTHER" id="PTHR31728">
    <property type="entry name" value="ABRAXAS FAMILY MEMBER"/>
    <property type="match status" value="1"/>
</dbReference>
<feature type="region of interest" description="Disordered" evidence="1">
    <location>
        <begin position="481"/>
        <end position="551"/>
    </location>
</feature>
<gene>
    <name evidence="2" type="ORF">LARSCL_LOCUS1584</name>
</gene>
<dbReference type="AlphaFoldDB" id="A0AAV1Z043"/>
<dbReference type="CDD" id="cd23519">
    <property type="entry name" value="Abraxas-like_domain"/>
    <property type="match status" value="1"/>
</dbReference>
<evidence type="ECO:0000256" key="1">
    <source>
        <dbReference type="SAM" id="MobiDB-lite"/>
    </source>
</evidence>
<feature type="compositionally biased region" description="Basic and acidic residues" evidence="1">
    <location>
        <begin position="434"/>
        <end position="448"/>
    </location>
</feature>
<keyword evidence="3" id="KW-1185">Reference proteome</keyword>
<organism evidence="2 3">
    <name type="scientific">Larinioides sclopetarius</name>
    <dbReference type="NCBI Taxonomy" id="280406"/>
    <lineage>
        <taxon>Eukaryota</taxon>
        <taxon>Metazoa</taxon>
        <taxon>Ecdysozoa</taxon>
        <taxon>Arthropoda</taxon>
        <taxon>Chelicerata</taxon>
        <taxon>Arachnida</taxon>
        <taxon>Araneae</taxon>
        <taxon>Araneomorphae</taxon>
        <taxon>Entelegynae</taxon>
        <taxon>Araneoidea</taxon>
        <taxon>Araneidae</taxon>
        <taxon>Larinioides</taxon>
    </lineage>
</organism>
<evidence type="ECO:0008006" key="4">
    <source>
        <dbReference type="Google" id="ProtNLM"/>
    </source>
</evidence>
<dbReference type="PANTHER" id="PTHR31728:SF5">
    <property type="entry name" value="OS07G0540200 PROTEIN"/>
    <property type="match status" value="1"/>
</dbReference>
<dbReference type="GO" id="GO:0005634">
    <property type="term" value="C:nucleus"/>
    <property type="evidence" value="ECO:0007669"/>
    <property type="project" value="TreeGrafter"/>
</dbReference>
<feature type="region of interest" description="Disordered" evidence="1">
    <location>
        <begin position="424"/>
        <end position="448"/>
    </location>
</feature>
<evidence type="ECO:0000313" key="3">
    <source>
        <dbReference type="Proteomes" id="UP001497382"/>
    </source>
</evidence>
<sequence>MAVQPKLHLSPFVLSTVMFDNSNSVGDQEGFLIGNAQKCVRREISDQSMFNTEEDLIISIYSCIPCGAYLSFYDSCGNVKESVVEDFLGERKNSVVGWYRYRRNLVAFPSAREMIVHKNLKKLFPGNIFFNDEYFVLGVFGSACYPTTATHTYDYAFFVQKADSFRSLGITLLNLGDTKSEYRGGSLSSSFINSSTFDSVLEIPWDFSSCWQTEDAMQQMHKMLREKCDSLAEELAASESVNSIIEQEVQKLDSELESLTIKALEPTEPVNQEMDLENSENIPPERVYLPLIGKQAKLFGKRNLKDLIDLNEELHPLYGKYFPQNRVQEPGSSYQFSGEVSGMNYNFLPPKKKIKVILQERRRILDHDYDAVSDEDPPQQFMPETDEDSSDTYETGYLSSDAAGYLQDEDVQFNQVDDYEVSTNISGASTSSEKGSKESQSKDEEPKVKVVFLDGRKNISDLNDGGISDANIQCPESVGEEVVESVLPEKSKVDSQSTSVSVSKTTNIPVNQETAPKNGDVNKNQSEKERKGIDSRPCSSSSRERGRPMIVYCKPLIKDDATSDAGI</sequence>
<feature type="region of interest" description="Disordered" evidence="1">
    <location>
        <begin position="368"/>
        <end position="395"/>
    </location>
</feature>
<dbReference type="Proteomes" id="UP001497382">
    <property type="component" value="Unassembled WGS sequence"/>
</dbReference>
<feature type="compositionally biased region" description="Low complexity" evidence="1">
    <location>
        <begin position="494"/>
        <end position="506"/>
    </location>
</feature>
<accession>A0AAV1Z043</accession>
<feature type="compositionally biased region" description="Basic and acidic residues" evidence="1">
    <location>
        <begin position="525"/>
        <end position="534"/>
    </location>
</feature>
<reference evidence="2 3" key="1">
    <citation type="submission" date="2024-04" db="EMBL/GenBank/DDBJ databases">
        <authorList>
            <person name="Rising A."/>
            <person name="Reimegard J."/>
            <person name="Sonavane S."/>
            <person name="Akerstrom W."/>
            <person name="Nylinder S."/>
            <person name="Hedman E."/>
            <person name="Kallberg Y."/>
        </authorList>
    </citation>
    <scope>NUCLEOTIDE SEQUENCE [LARGE SCALE GENOMIC DNA]</scope>
</reference>
<dbReference type="Pfam" id="PF21125">
    <property type="entry name" value="MPN_2A_DUB_like"/>
    <property type="match status" value="1"/>
</dbReference>
<dbReference type="GO" id="GO:0070536">
    <property type="term" value="P:protein K63-linked deubiquitination"/>
    <property type="evidence" value="ECO:0007669"/>
    <property type="project" value="TreeGrafter"/>
</dbReference>
<protein>
    <recommendedName>
        <fullName evidence="4">BRISC complex subunit Abro1</fullName>
    </recommendedName>
</protein>